<keyword evidence="1" id="KW-0175">Coiled coil</keyword>
<accession>A0A0V0QHB0</accession>
<dbReference type="EMBL" id="LDAU01000170">
    <property type="protein sequence ID" value="KRX01591.1"/>
    <property type="molecule type" value="Genomic_DNA"/>
</dbReference>
<feature type="region of interest" description="Disordered" evidence="2">
    <location>
        <begin position="1726"/>
        <end position="1749"/>
    </location>
</feature>
<feature type="compositionally biased region" description="Low complexity" evidence="2">
    <location>
        <begin position="1726"/>
        <end position="1747"/>
    </location>
</feature>
<gene>
    <name evidence="3" type="ORF">PPERSA_01494</name>
</gene>
<feature type="coiled-coil region" evidence="1">
    <location>
        <begin position="1817"/>
        <end position="1861"/>
    </location>
</feature>
<evidence type="ECO:0000313" key="4">
    <source>
        <dbReference type="Proteomes" id="UP000054937"/>
    </source>
</evidence>
<proteinExistence type="predicted"/>
<name>A0A0V0QHB0_PSEPJ</name>
<dbReference type="OrthoDB" id="293444at2759"/>
<dbReference type="Proteomes" id="UP000054937">
    <property type="component" value="Unassembled WGS sequence"/>
</dbReference>
<reference evidence="3 4" key="1">
    <citation type="journal article" date="2015" name="Sci. Rep.">
        <title>Genome of the facultative scuticociliatosis pathogen Pseudocohnilembus persalinus provides insight into its virulence through horizontal gene transfer.</title>
        <authorList>
            <person name="Xiong J."/>
            <person name="Wang G."/>
            <person name="Cheng J."/>
            <person name="Tian M."/>
            <person name="Pan X."/>
            <person name="Warren A."/>
            <person name="Jiang C."/>
            <person name="Yuan D."/>
            <person name="Miao W."/>
        </authorList>
    </citation>
    <scope>NUCLEOTIDE SEQUENCE [LARGE SCALE GENOMIC DNA]</scope>
    <source>
        <strain evidence="3">36N120E</strain>
    </source>
</reference>
<evidence type="ECO:0000313" key="3">
    <source>
        <dbReference type="EMBL" id="KRX01591.1"/>
    </source>
</evidence>
<evidence type="ECO:0000256" key="2">
    <source>
        <dbReference type="SAM" id="MobiDB-lite"/>
    </source>
</evidence>
<keyword evidence="4" id="KW-1185">Reference proteome</keyword>
<feature type="coiled-coil region" evidence="1">
    <location>
        <begin position="1442"/>
        <end position="1545"/>
    </location>
</feature>
<dbReference type="OMA" id="CIRERFE"/>
<protein>
    <submittedName>
        <fullName evidence="3">Uncharacterized protein</fullName>
    </submittedName>
</protein>
<feature type="region of interest" description="Disordered" evidence="2">
    <location>
        <begin position="1685"/>
        <end position="1711"/>
    </location>
</feature>
<dbReference type="InParanoid" id="A0A0V0QHB0"/>
<sequence length="1883" mass="225377">MYYKKEKEMEQREQEAIFDNYEDTFVNSWLKFLLCSQQATINTKIEKDMSVLEERANQISQEKLPDAYFEFYKRLLKLIFLKSRDSMIKILSYLNFFRCTQKNLNLVYTEMVLNKNIEGSQIDIIKSKFDVNKPIDQHEENPVKDDTFLLTNPAMAHYGNLSNYLFKQKVLDESKEDLIREKGNVKPSNYQEPGILYEEEKIHFIQDKQIIEIYDHNNNKIVYDASVHDFLEILNEVGEICAFFFRFNLKHEQQEQGNKDIFKDNFDRETLIDSILELEQKFQYEKAQLIQTLTKINKSCFTPDLKKSLIELIAKYMTKRPRMDLFEQNVFKCYHYEIENLQIQNEIYKKTLEDLIQEEKQLYQLKVSINQQAKDKFDDFYYSIQNSNVINVQFYMKSLVKLILNVEQNKQSFDDLIPSTRGSPKKLTSEILKCENDYFKKLLMYTKQIINDCEGMNIFPDYNEFKFIETDQVLDRPENFNLVQSQIKIQVEEKSSEQEQKEFDFDSFSILEFQKVRKKMMNFLFAFSFLMEIYEQQLSILGEDYVQKFQLNHKIGENQQITRKPNYCVGLLDHDKVKIFKEIKELKDWQSTIVQKQKIEDFLIPLESLIILKLMLVSNIVQNNILFDQIKEQYSQNTDEYQDILQISGAKNFANIFTIKEKFSRKAQKTKTKQDQIWKEKLEKLGIMNTFDHETENKKNKKKKGLLPYFSIKLRRELQFQNIKIQTLLQRINLEKLHRKLPFIEHMLEFQNIKQPNIKSAQFNLKQDENNNINYLQVNPASAQYNKVKNTQSDSDNDSENDCMEEQCQFFDSFQSINDIFSLPSVENIISFKHGDFAKILRKYDIQTEEDRNFHKIPKPNKPGEFYEDDNFTMQQSQQDSENQKDELQWNISNQVGGSEWYKLQELKQDKGECLWLSNKAVFQTKYKNQRGFRPRPSFKEKSLLYLKKNSIFNLWTIQNQLTDILTLQIFLVSLEANAMDMILFHNGLLSSADLEIKDKKLTSNKHKTFLDVIHKPLEIPVLKRNELRLRRDLEPLKKLIENLKQNVQWIKKNQNKFIQTDEAIVAYLDKVETRLFLTILHVLLEQMNISRQKQDNEFLHKMRYMLINLNFQQIKCLARSDTDKNIVLQKTVELDDVIEYFPNIPDKILYDNSSDFMKVIQTIFWDNRPKLRQNIHSTNINMQVTRSFFNEQLKTCQVLDRALVGLQQSNATELSTTYARIKQIQNDFLRSIFIFEQDDIFKFERMYTKLIKFFIRYNISKEVYYVRKLKIFPFEVIQNDPLKEKLELWDQKIQKELKGQNQKTIQSQPTLSSKKLEGFQEQEGPEKLVMRKLNAMIFEINKLLMEESLEFYNMKNLQYAKFLQENPSFQFDTTLSTLQYDQLKILPQQANLFNNQQLCLTDENYVQLDLISLLSTFCNQIHFGSIEIETLNQGSAIVIPKDNLKSHLSELNNHLVQLMDKKYKQKVKFLEQKAKILQQDVEFQKKQQVLQEKKIIFLEQNTLNLTEAQLAQRTSELQFQLKELKEQSQKYKREEEVREQKLKEQIKKEFVDELQSKDAKYKNLYKYFQDFTIVLGKDLNHYITHIKDEKFVHLKKNLQNVVKEFQTGQNALHEVNNQILQNENDQKAYEIPKEKDYYQEQLVKKNEYKQYANQEIDTIILKLQTLQKDYQQIYLDNLQNQQLQSENNNNNPKQISIINNNNNNNQNQNLNINNEQGEFYITQQPSNQQLHQQQQQQQIQQQMQQQNLNASVENNKNQNQNNNQNKINQNLYTADDVYWKLNLHERVALENGEFAELYAKFQKLRFYYIYREAKIRKKYEDKIKLIQNQNSSNEELFRKIQELTNQNEQMIQEILQHKKTMSIMEYQNQVLRLNLLNYNNIQ</sequence>
<evidence type="ECO:0000256" key="1">
    <source>
        <dbReference type="SAM" id="Coils"/>
    </source>
</evidence>
<organism evidence="3 4">
    <name type="scientific">Pseudocohnilembus persalinus</name>
    <name type="common">Ciliate</name>
    <dbReference type="NCBI Taxonomy" id="266149"/>
    <lineage>
        <taxon>Eukaryota</taxon>
        <taxon>Sar</taxon>
        <taxon>Alveolata</taxon>
        <taxon>Ciliophora</taxon>
        <taxon>Intramacronucleata</taxon>
        <taxon>Oligohymenophorea</taxon>
        <taxon>Scuticociliatia</taxon>
        <taxon>Philasterida</taxon>
        <taxon>Pseudocohnilembidae</taxon>
        <taxon>Pseudocohnilembus</taxon>
    </lineage>
</organism>
<comment type="caution">
    <text evidence="3">The sequence shown here is derived from an EMBL/GenBank/DDBJ whole genome shotgun (WGS) entry which is preliminary data.</text>
</comment>